<dbReference type="InterPro" id="IPR046457">
    <property type="entry name" value="PMI_typeI_cat"/>
</dbReference>
<dbReference type="OrthoDB" id="6605218at2759"/>
<comment type="pathway">
    <text evidence="3 14">Nucleotide-sugar biosynthesis; GDP-alpha-D-mannose biosynthesis; alpha-D-mannose 1-phosphate from D-fructose 6-phosphate: step 1/2.</text>
</comment>
<evidence type="ECO:0000256" key="6">
    <source>
        <dbReference type="ARBA" id="ARBA00018236"/>
    </source>
</evidence>
<dbReference type="PANTHER" id="PTHR10309:SF0">
    <property type="entry name" value="MANNOSE-6-PHOSPHATE ISOMERASE"/>
    <property type="match status" value="1"/>
</dbReference>
<sequence>MDCLFSLFSFVYIQLSFCLKEKNMSVFRVVGGPQNYAWGKLGSSSAVARYAAANDPEHVKIDENTPYAELWMGTHPKVPTIVYETGKPLSELIAQNPSKYLGDKVIAKFGSSKELPFLYKVLSIKKVLSIQAHPDKKLAQQLHASDPEHYPDDNHKPEMAVAITDFEAFCGFKPLAAIKHELETIPEFAELVGEKATKDFIANPSKENLKNVFHRVMSSDETFIAEVATKLVKRSVEEPSLFGNELADLIQRLNEQFPKDVGLFCGCLMLNHCNLKSGEAMFLQAREPHAYISGDIMECMAASDNVIRAGFTPKFKDVEVLVSSLTYSTNPVEEQKQPPAPFPRGSGDAKFALYDPPIDEFSVLQIKFDNAGKAQMKGIDGPSIVIVTEGTGKLNQNDENISLDAFEGGVYFIAPGAEVELVNESSKPFILYRAFCEA</sequence>
<evidence type="ECO:0000256" key="7">
    <source>
        <dbReference type="ARBA" id="ARBA00022723"/>
    </source>
</evidence>
<feature type="domain" description="Phosphomannose isomerase type I C-terminal" evidence="16">
    <location>
        <begin position="353"/>
        <end position="394"/>
    </location>
</feature>
<feature type="binding site" evidence="11">
    <location>
        <position position="289"/>
    </location>
    <ligand>
        <name>Zn(2+)</name>
        <dbReference type="ChEBI" id="CHEBI:29105"/>
    </ligand>
</feature>
<comment type="similarity">
    <text evidence="4 13">Belongs to the mannose-6-phosphate isomerase type 1 family.</text>
</comment>
<dbReference type="InterPro" id="IPR046456">
    <property type="entry name" value="PMI_typeI_C"/>
</dbReference>
<feature type="binding site" evidence="11">
    <location>
        <position position="131"/>
    </location>
    <ligand>
        <name>Zn(2+)</name>
        <dbReference type="ChEBI" id="CHEBI:29105"/>
    </ligand>
</feature>
<dbReference type="GO" id="GO:0009298">
    <property type="term" value="P:GDP-mannose biosynthetic process"/>
    <property type="evidence" value="ECO:0007669"/>
    <property type="project" value="UniProtKB-UniPathway"/>
</dbReference>
<organism evidence="19 20">
    <name type="scientific">Pichia kudriavzevii</name>
    <name type="common">Yeast</name>
    <name type="synonym">Issatchenkia orientalis</name>
    <dbReference type="NCBI Taxonomy" id="4909"/>
    <lineage>
        <taxon>Eukaryota</taxon>
        <taxon>Fungi</taxon>
        <taxon>Dikarya</taxon>
        <taxon>Ascomycota</taxon>
        <taxon>Saccharomycotina</taxon>
        <taxon>Pichiomycetes</taxon>
        <taxon>Pichiales</taxon>
        <taxon>Pichiaceae</taxon>
        <taxon>Pichia</taxon>
    </lineage>
</organism>
<keyword evidence="7 11" id="KW-0479">Metal-binding</keyword>
<dbReference type="PANTHER" id="PTHR10309">
    <property type="entry name" value="MANNOSE-6-PHOSPHATE ISOMERASE"/>
    <property type="match status" value="1"/>
</dbReference>
<keyword evidence="9 12" id="KW-0413">Isomerase</keyword>
<dbReference type="STRING" id="4909.A0A2U9R4V0"/>
<evidence type="ECO:0000256" key="1">
    <source>
        <dbReference type="ARBA" id="ARBA00000757"/>
    </source>
</evidence>
<evidence type="ECO:0000256" key="14">
    <source>
        <dbReference type="RuleBase" id="RU004248"/>
    </source>
</evidence>
<evidence type="ECO:0000259" key="18">
    <source>
        <dbReference type="Pfam" id="PF20512"/>
    </source>
</evidence>
<dbReference type="GO" id="GO:0004476">
    <property type="term" value="F:mannose-6-phosphate isomerase activity"/>
    <property type="evidence" value="ECO:0007669"/>
    <property type="project" value="UniProtKB-EC"/>
</dbReference>
<protein>
    <recommendedName>
        <fullName evidence="6 12">Mannose-6-phosphate isomerase</fullName>
        <ecNumber evidence="5 12">5.3.1.8</ecNumber>
    </recommendedName>
</protein>
<dbReference type="CDD" id="cd07011">
    <property type="entry name" value="cupin_PMI_type_I_N"/>
    <property type="match status" value="1"/>
</dbReference>
<feature type="signal peptide" evidence="15">
    <location>
        <begin position="1"/>
        <end position="18"/>
    </location>
</feature>
<evidence type="ECO:0000259" key="17">
    <source>
        <dbReference type="Pfam" id="PF20511"/>
    </source>
</evidence>
<evidence type="ECO:0000256" key="12">
    <source>
        <dbReference type="RuleBase" id="RU000611"/>
    </source>
</evidence>
<dbReference type="RefSeq" id="XP_029321810.1">
    <property type="nucleotide sequence ID" value="XM_029465950.1"/>
</dbReference>
<dbReference type="InterPro" id="IPR001250">
    <property type="entry name" value="Man6P_Isoase-1"/>
</dbReference>
<dbReference type="VEuPathDB" id="FungiDB:C5L36_0C02740"/>
<reference evidence="19 20" key="1">
    <citation type="submission" date="2018-06" db="EMBL/GenBank/DDBJ databases">
        <title>Population genomics shows no distinction between pathogenic Candida krusei and environmental Pichia kudriavzevii: One species, four names.</title>
        <authorList>
            <person name="Douglass A.P."/>
            <person name="Offei B."/>
            <person name="Braun-Galleani S."/>
            <person name="Coughlan A.Y."/>
            <person name="Martos A."/>
            <person name="Ortiz-Merino R.A."/>
            <person name="Byrne K.P."/>
            <person name="Wolfe K.H."/>
        </authorList>
    </citation>
    <scope>NUCLEOTIDE SEQUENCE [LARGE SCALE GENOMIC DNA]</scope>
    <source>
        <strain evidence="19 20">CBS573</strain>
    </source>
</reference>
<keyword evidence="8 11" id="KW-0862">Zinc</keyword>
<comment type="catalytic activity">
    <reaction evidence="1 12">
        <text>D-mannose 6-phosphate = D-fructose 6-phosphate</text>
        <dbReference type="Rhea" id="RHEA:12356"/>
        <dbReference type="ChEBI" id="CHEBI:58735"/>
        <dbReference type="ChEBI" id="CHEBI:61527"/>
        <dbReference type="EC" id="5.3.1.8"/>
    </reaction>
</comment>
<dbReference type="PIRSF" id="PIRSF001480">
    <property type="entry name" value="Mannose-6-phosphate_isomerase"/>
    <property type="match status" value="1"/>
</dbReference>
<dbReference type="InterPro" id="IPR016305">
    <property type="entry name" value="Mannose-6-P_Isomerase"/>
</dbReference>
<dbReference type="InterPro" id="IPR011051">
    <property type="entry name" value="RmlC_Cupin_sf"/>
</dbReference>
<dbReference type="GO" id="GO:0005975">
    <property type="term" value="P:carbohydrate metabolic process"/>
    <property type="evidence" value="ECO:0007669"/>
    <property type="project" value="InterPro"/>
</dbReference>
<dbReference type="GO" id="GO:0005829">
    <property type="term" value="C:cytosol"/>
    <property type="evidence" value="ECO:0007669"/>
    <property type="project" value="TreeGrafter"/>
</dbReference>
<dbReference type="SUPFAM" id="SSF51182">
    <property type="entry name" value="RmlC-like cupins"/>
    <property type="match status" value="1"/>
</dbReference>
<evidence type="ECO:0000256" key="15">
    <source>
        <dbReference type="SAM" id="SignalP"/>
    </source>
</evidence>
<dbReference type="AlphaFoldDB" id="A0A2U9R4V0"/>
<evidence type="ECO:0000256" key="9">
    <source>
        <dbReference type="ARBA" id="ARBA00023235"/>
    </source>
</evidence>
<feature type="domain" description="Phosphomannose isomerase type I helical insertion" evidence="18">
    <location>
        <begin position="202"/>
        <end position="270"/>
    </location>
</feature>
<keyword evidence="20" id="KW-1185">Reference proteome</keyword>
<dbReference type="Pfam" id="PF20511">
    <property type="entry name" value="PMI_typeI_cat"/>
    <property type="match status" value="1"/>
</dbReference>
<dbReference type="EMBL" id="CP028775">
    <property type="protein sequence ID" value="AWU76333.1"/>
    <property type="molecule type" value="Genomic_DNA"/>
</dbReference>
<dbReference type="InterPro" id="IPR046458">
    <property type="entry name" value="PMI_typeI_hel"/>
</dbReference>
<dbReference type="InterPro" id="IPR018050">
    <property type="entry name" value="Pmannose_isomerase-type1_CS"/>
</dbReference>
<dbReference type="GeneID" id="40384128"/>
<evidence type="ECO:0000256" key="5">
    <source>
        <dbReference type="ARBA" id="ARBA00011956"/>
    </source>
</evidence>
<accession>A0A2U9R4V0</accession>
<name>A0A2U9R4V0_PICKU</name>
<evidence type="ECO:0000259" key="16">
    <source>
        <dbReference type="Pfam" id="PF01238"/>
    </source>
</evidence>
<feature type="binding site" evidence="11">
    <location>
        <position position="133"/>
    </location>
    <ligand>
        <name>Zn(2+)</name>
        <dbReference type="ChEBI" id="CHEBI:29105"/>
    </ligand>
</feature>
<evidence type="ECO:0000313" key="19">
    <source>
        <dbReference type="EMBL" id="AWU76333.1"/>
    </source>
</evidence>
<dbReference type="Proteomes" id="UP000249293">
    <property type="component" value="Chromosome 3"/>
</dbReference>
<dbReference type="KEGG" id="pkz:C5L36_0C02740"/>
<evidence type="ECO:0000256" key="3">
    <source>
        <dbReference type="ARBA" id="ARBA00004666"/>
    </source>
</evidence>
<feature type="active site" evidence="10">
    <location>
        <position position="308"/>
    </location>
</feature>
<dbReference type="NCBIfam" id="TIGR00218">
    <property type="entry name" value="manA"/>
    <property type="match status" value="1"/>
</dbReference>
<evidence type="ECO:0000256" key="10">
    <source>
        <dbReference type="PIRSR" id="PIRSR001480-1"/>
    </source>
</evidence>
<comment type="function">
    <text evidence="2">Involved in the synthesis of the GDP-mannose and dolichol-phosphate-mannose required for a number of critical mannosyl transfer reactions.</text>
</comment>
<evidence type="ECO:0000256" key="2">
    <source>
        <dbReference type="ARBA" id="ARBA00002564"/>
    </source>
</evidence>
<dbReference type="Pfam" id="PF20512">
    <property type="entry name" value="PMI_typeI_hel"/>
    <property type="match status" value="1"/>
</dbReference>
<dbReference type="GO" id="GO:0008270">
    <property type="term" value="F:zinc ion binding"/>
    <property type="evidence" value="ECO:0007669"/>
    <property type="project" value="InterPro"/>
</dbReference>
<dbReference type="Pfam" id="PF01238">
    <property type="entry name" value="PMI_typeI_C"/>
    <property type="match status" value="1"/>
</dbReference>
<gene>
    <name evidence="19" type="ORF">C5L36_0C02740</name>
</gene>
<evidence type="ECO:0000256" key="13">
    <source>
        <dbReference type="RuleBase" id="RU004189"/>
    </source>
</evidence>
<evidence type="ECO:0000256" key="11">
    <source>
        <dbReference type="PIRSR" id="PIRSR001480-2"/>
    </source>
</evidence>
<keyword evidence="15" id="KW-0732">Signal</keyword>
<evidence type="ECO:0000256" key="8">
    <source>
        <dbReference type="ARBA" id="ARBA00022833"/>
    </source>
</evidence>
<comment type="cofactor">
    <cofactor evidence="11 12">
        <name>Zn(2+)</name>
        <dbReference type="ChEBI" id="CHEBI:29105"/>
    </cofactor>
    <text evidence="11 12">Binds 1 zinc ion per subunit.</text>
</comment>
<feature type="binding site" evidence="11">
    <location>
        <position position="158"/>
    </location>
    <ligand>
        <name>Zn(2+)</name>
        <dbReference type="ChEBI" id="CHEBI:29105"/>
    </ligand>
</feature>
<evidence type="ECO:0000256" key="4">
    <source>
        <dbReference type="ARBA" id="ARBA00010772"/>
    </source>
</evidence>
<dbReference type="Gene3D" id="1.10.441.10">
    <property type="entry name" value="Phosphomannose Isomerase, domain 2"/>
    <property type="match status" value="1"/>
</dbReference>
<feature type="domain" description="Phosphomannose isomerase type I catalytic" evidence="17">
    <location>
        <begin position="27"/>
        <end position="175"/>
    </location>
</feature>
<feature type="chain" id="PRO_5015917563" description="Mannose-6-phosphate isomerase" evidence="15">
    <location>
        <begin position="19"/>
        <end position="438"/>
    </location>
</feature>
<dbReference type="EC" id="5.3.1.8" evidence="5 12"/>
<dbReference type="PRINTS" id="PR00714">
    <property type="entry name" value="MAN6PISMRASE"/>
</dbReference>
<evidence type="ECO:0000313" key="20">
    <source>
        <dbReference type="Proteomes" id="UP000249293"/>
    </source>
</evidence>
<dbReference type="Gene3D" id="2.60.120.10">
    <property type="entry name" value="Jelly Rolls"/>
    <property type="match status" value="2"/>
</dbReference>
<dbReference type="InterPro" id="IPR014710">
    <property type="entry name" value="RmlC-like_jellyroll"/>
</dbReference>
<dbReference type="PROSITE" id="PS00965">
    <property type="entry name" value="PMI_I_1"/>
    <property type="match status" value="1"/>
</dbReference>
<dbReference type="UniPathway" id="UPA00126">
    <property type="reaction ID" value="UER00423"/>
</dbReference>
<proteinExistence type="inferred from homology"/>
<dbReference type="PROSITE" id="PS00966">
    <property type="entry name" value="PMI_I_2"/>
    <property type="match status" value="1"/>
</dbReference>